<feature type="compositionally biased region" description="Basic and acidic residues" evidence="2">
    <location>
        <begin position="77"/>
        <end position="88"/>
    </location>
</feature>
<keyword evidence="3" id="KW-0812">Transmembrane</keyword>
<dbReference type="CDD" id="cd22014">
    <property type="entry name" value="HMG-box_CMB1-like"/>
    <property type="match status" value="1"/>
</dbReference>
<dbReference type="PROSITE" id="PS50118">
    <property type="entry name" value="HMG_BOX_2"/>
    <property type="match status" value="1"/>
</dbReference>
<protein>
    <recommendedName>
        <fullName evidence="4">HMG box domain-containing protein</fullName>
    </recommendedName>
</protein>
<evidence type="ECO:0000313" key="6">
    <source>
        <dbReference type="Proteomes" id="UP000288805"/>
    </source>
</evidence>
<comment type="caution">
    <text evidence="5">The sequence shown here is derived from an EMBL/GenBank/DDBJ whole genome shotgun (WGS) entry which is preliminary data.</text>
</comment>
<dbReference type="PANTHER" id="PTHR47658:SF2">
    <property type="entry name" value="HMG-BOX (HIGH MOBILITY GROUP) DNA-BINDING FAMILY PROTEIN"/>
    <property type="match status" value="1"/>
</dbReference>
<evidence type="ECO:0000259" key="4">
    <source>
        <dbReference type="PROSITE" id="PS50118"/>
    </source>
</evidence>
<keyword evidence="3" id="KW-0472">Membrane</keyword>
<dbReference type="InterPro" id="IPR009071">
    <property type="entry name" value="HMG_box_dom"/>
</dbReference>
<dbReference type="InterPro" id="IPR036910">
    <property type="entry name" value="HMG_box_dom_sf"/>
</dbReference>
<feature type="DNA-binding region" description="HMG box" evidence="1">
    <location>
        <begin position="144"/>
        <end position="208"/>
    </location>
</feature>
<gene>
    <name evidence="5" type="ORF">CK203_016755</name>
</gene>
<dbReference type="SUPFAM" id="SSF47095">
    <property type="entry name" value="HMG-box"/>
    <property type="match status" value="1"/>
</dbReference>
<keyword evidence="3" id="KW-1133">Transmembrane helix</keyword>
<dbReference type="AlphaFoldDB" id="A0A438J250"/>
<dbReference type="Gene3D" id="1.10.30.10">
    <property type="entry name" value="High mobility group box domain"/>
    <property type="match status" value="1"/>
</dbReference>
<evidence type="ECO:0000256" key="2">
    <source>
        <dbReference type="SAM" id="MobiDB-lite"/>
    </source>
</evidence>
<evidence type="ECO:0000313" key="5">
    <source>
        <dbReference type="EMBL" id="RVX03005.1"/>
    </source>
</evidence>
<name>A0A438J250_VITVI</name>
<feature type="transmembrane region" description="Helical" evidence="3">
    <location>
        <begin position="290"/>
        <end position="307"/>
    </location>
</feature>
<dbReference type="PANTHER" id="PTHR47658">
    <property type="entry name" value="HIGH MOBILITY GROUP B PROTEIN 12-RELATED"/>
    <property type="match status" value="1"/>
</dbReference>
<dbReference type="GO" id="GO:0003677">
    <property type="term" value="F:DNA binding"/>
    <property type="evidence" value="ECO:0007669"/>
    <property type="project" value="UniProtKB-UniRule"/>
</dbReference>
<reference evidence="5 6" key="1">
    <citation type="journal article" date="2018" name="PLoS Genet.">
        <title>Population sequencing reveals clonal diversity and ancestral inbreeding in the grapevine cultivar Chardonnay.</title>
        <authorList>
            <person name="Roach M.J."/>
            <person name="Johnson D.L."/>
            <person name="Bohlmann J."/>
            <person name="van Vuuren H.J."/>
            <person name="Jones S.J."/>
            <person name="Pretorius I.S."/>
            <person name="Schmidt S.A."/>
            <person name="Borneman A.R."/>
        </authorList>
    </citation>
    <scope>NUCLEOTIDE SEQUENCE [LARGE SCALE GENOMIC DNA]</scope>
    <source>
        <strain evidence="6">cv. Chardonnay</strain>
        <tissue evidence="5">Leaf</tissue>
    </source>
</reference>
<organism evidence="5 6">
    <name type="scientific">Vitis vinifera</name>
    <name type="common">Grape</name>
    <dbReference type="NCBI Taxonomy" id="29760"/>
    <lineage>
        <taxon>Eukaryota</taxon>
        <taxon>Viridiplantae</taxon>
        <taxon>Streptophyta</taxon>
        <taxon>Embryophyta</taxon>
        <taxon>Tracheophyta</taxon>
        <taxon>Spermatophyta</taxon>
        <taxon>Magnoliopsida</taxon>
        <taxon>eudicotyledons</taxon>
        <taxon>Gunneridae</taxon>
        <taxon>Pentapetalae</taxon>
        <taxon>rosids</taxon>
        <taxon>Vitales</taxon>
        <taxon>Vitaceae</taxon>
        <taxon>Viteae</taxon>
        <taxon>Vitis</taxon>
    </lineage>
</organism>
<dbReference type="Proteomes" id="UP000288805">
    <property type="component" value="Unassembled WGS sequence"/>
</dbReference>
<accession>A0A438J250</accession>
<keyword evidence="1" id="KW-0238">DNA-binding</keyword>
<evidence type="ECO:0000256" key="3">
    <source>
        <dbReference type="SAM" id="Phobius"/>
    </source>
</evidence>
<feature type="domain" description="HMG box" evidence="4">
    <location>
        <begin position="144"/>
        <end position="208"/>
    </location>
</feature>
<proteinExistence type="predicted"/>
<feature type="region of interest" description="Disordered" evidence="2">
    <location>
        <begin position="65"/>
        <end position="101"/>
    </location>
</feature>
<dbReference type="EMBL" id="QGNW01000067">
    <property type="protein sequence ID" value="RVX03005.1"/>
    <property type="molecule type" value="Genomic_DNA"/>
</dbReference>
<sequence>MCANIGSGFKEVKSLAPTHWVYGENPGYPSYLSLLHVPLPARRWRVQVSGAHSLTYTGNTNTSILANRQSSAPARARLSEAAERRGCDGESADNSEEGPRHCHHGCGVSVAIALADMHDCGLKRDVKRFKGQRGVQNLRKQTCLGEPRSPFRLFMENFRKASKTGNPIDVDRIGFEAWKKMSMEERKPYIIQAEKVNSEHLKILLKEEHDRVEVDDEADSAMVGKFDKVSLQFPVPIIGVLSLKPGWMQFHLFFYSSTCDLQFYGFYEDSEDSDSFQSFRSKTIESFNTFTWYLPLCFVCCVFSIAVKFRLFGNILKAIFCSLE</sequence>
<dbReference type="GO" id="GO:0005634">
    <property type="term" value="C:nucleus"/>
    <property type="evidence" value="ECO:0007669"/>
    <property type="project" value="UniProtKB-UniRule"/>
</dbReference>
<keyword evidence="1" id="KW-0539">Nucleus</keyword>
<evidence type="ECO:0000256" key="1">
    <source>
        <dbReference type="PROSITE-ProRule" id="PRU00267"/>
    </source>
</evidence>